<proteinExistence type="predicted"/>
<evidence type="ECO:0000313" key="4">
    <source>
        <dbReference type="EMBL" id="GGF04932.1"/>
    </source>
</evidence>
<gene>
    <name evidence="4" type="ORF">GCM10011383_15090</name>
</gene>
<evidence type="ECO:0000256" key="2">
    <source>
        <dbReference type="ARBA" id="ARBA00023136"/>
    </source>
</evidence>
<organism evidence="4 5">
    <name type="scientific">Hymenobacter cavernae</name>
    <dbReference type="NCBI Taxonomy" id="2044852"/>
    <lineage>
        <taxon>Bacteria</taxon>
        <taxon>Pseudomonadati</taxon>
        <taxon>Bacteroidota</taxon>
        <taxon>Cytophagia</taxon>
        <taxon>Cytophagales</taxon>
        <taxon>Hymenobacteraceae</taxon>
        <taxon>Hymenobacter</taxon>
    </lineage>
</organism>
<dbReference type="Pfam" id="PF01103">
    <property type="entry name" value="Omp85"/>
    <property type="match status" value="1"/>
</dbReference>
<dbReference type="Gene3D" id="2.40.160.50">
    <property type="entry name" value="membrane protein fhac: a member of the omp85/tpsb transporter family"/>
    <property type="match status" value="1"/>
</dbReference>
<keyword evidence="2" id="KW-0472">Membrane</keyword>
<evidence type="ECO:0000313" key="5">
    <source>
        <dbReference type="Proteomes" id="UP000632273"/>
    </source>
</evidence>
<dbReference type="EMBL" id="BMHT01000002">
    <property type="protein sequence ID" value="GGF04932.1"/>
    <property type="molecule type" value="Genomic_DNA"/>
</dbReference>
<comment type="subcellular location">
    <subcellularLocation>
        <location evidence="1">Membrane</location>
    </subcellularLocation>
</comment>
<sequence>MSGFLLVAGHAAFAQTDSLGSVGNPQSHLTRSQAIALIGERDIRDVFHTFFPRPVPAKDTLSVAANRKFVWIIPAPGYTQQTRGLLQLTGNVSYHEPGANMSTLIAALAYTQNKQLIFNAASSIWRANNRINWVGDWRLMHYPQNTYGLGMHTSLNRPIAMDYEYLRFYQSALFKIRSSFYAGLGYQLDYHWNIESGSKNQEVTTISDYTLGVNGHSISSGPALTLLYDSRGNAINPERGLYSNLVLRPNLELLGSDTSFQSLLLDVRKYLRLTDSGNVLALWSYNALTLHGNPPFLDLPSTGWDTYSSVGRGFIQGRFRGKDLLYGEAEYRFGLTRNRLLGGVLFTNAQTVSERITHNFEKVVPAAGFGLRLSMNKISRTNLAVDYGFGADGSRGLTFNLGEVF</sequence>
<dbReference type="InterPro" id="IPR000184">
    <property type="entry name" value="Bac_surfAg_D15"/>
</dbReference>
<accession>A0ABQ1TWB2</accession>
<comment type="caution">
    <text evidence="4">The sequence shown here is derived from an EMBL/GenBank/DDBJ whole genome shotgun (WGS) entry which is preliminary data.</text>
</comment>
<evidence type="ECO:0000256" key="1">
    <source>
        <dbReference type="ARBA" id="ARBA00004370"/>
    </source>
</evidence>
<name>A0ABQ1TWB2_9BACT</name>
<keyword evidence="5" id="KW-1185">Reference proteome</keyword>
<evidence type="ECO:0000259" key="3">
    <source>
        <dbReference type="Pfam" id="PF01103"/>
    </source>
</evidence>
<feature type="domain" description="Bacterial surface antigen (D15)" evidence="3">
    <location>
        <begin position="154"/>
        <end position="405"/>
    </location>
</feature>
<dbReference type="Proteomes" id="UP000632273">
    <property type="component" value="Unassembled WGS sequence"/>
</dbReference>
<reference evidence="5" key="1">
    <citation type="journal article" date="2019" name="Int. J. Syst. Evol. Microbiol.">
        <title>The Global Catalogue of Microorganisms (GCM) 10K type strain sequencing project: providing services to taxonomists for standard genome sequencing and annotation.</title>
        <authorList>
            <consortium name="The Broad Institute Genomics Platform"/>
            <consortium name="The Broad Institute Genome Sequencing Center for Infectious Disease"/>
            <person name="Wu L."/>
            <person name="Ma J."/>
        </authorList>
    </citation>
    <scope>NUCLEOTIDE SEQUENCE [LARGE SCALE GENOMIC DNA]</scope>
    <source>
        <strain evidence="5">CGMCC 1.15197</strain>
    </source>
</reference>
<protein>
    <recommendedName>
        <fullName evidence="3">Bacterial surface antigen (D15) domain-containing protein</fullName>
    </recommendedName>
</protein>